<evidence type="ECO:0008006" key="3">
    <source>
        <dbReference type="Google" id="ProtNLM"/>
    </source>
</evidence>
<dbReference type="HOGENOM" id="CLU_2314059_0_0_6"/>
<evidence type="ECO:0000313" key="2">
    <source>
        <dbReference type="Proteomes" id="UP000013173"/>
    </source>
</evidence>
<comment type="caution">
    <text evidence="1">The sequence shown here is derived from an EMBL/GenBank/DDBJ whole genome shotgun (WGS) entry which is preliminary data.</text>
</comment>
<protein>
    <recommendedName>
        <fullName evidence="3">TonB-dependent receptor plug domain-containing protein</fullName>
    </recommendedName>
</protein>
<dbReference type="EMBL" id="APRW01000009">
    <property type="protein sequence ID" value="ENX21786.1"/>
    <property type="molecule type" value="Genomic_DNA"/>
</dbReference>
<name>N9PVR1_9GAMM</name>
<organism evidence="1 2">
    <name type="scientific">Acinetobacter vivianii</name>
    <dbReference type="NCBI Taxonomy" id="1776742"/>
    <lineage>
        <taxon>Bacteria</taxon>
        <taxon>Pseudomonadati</taxon>
        <taxon>Pseudomonadota</taxon>
        <taxon>Gammaproteobacteria</taxon>
        <taxon>Moraxellales</taxon>
        <taxon>Moraxellaceae</taxon>
        <taxon>Acinetobacter</taxon>
    </lineage>
</organism>
<proteinExistence type="predicted"/>
<keyword evidence="2" id="KW-1185">Reference proteome</keyword>
<dbReference type="PATRIC" id="fig|1217706.3.peg.979"/>
<sequence length="99" mass="10736">MSAFSPRKNLITIEILKYSGSLLLSCIPVLTWAETAAPEITQLDTIKVQAESSSGYIGTQTASTLRGNQKNLESSQTVNVVSKQYVKDYVPANLDNALT</sequence>
<dbReference type="AlphaFoldDB" id="N9PVR1"/>
<reference evidence="1 2" key="1">
    <citation type="submission" date="2013-02" db="EMBL/GenBank/DDBJ databases">
        <title>The Genome Sequence of Acinetobacter sp. NIPH 2168.</title>
        <authorList>
            <consortium name="The Broad Institute Genome Sequencing Platform"/>
            <consortium name="The Broad Institute Genome Sequencing Center for Infectious Disease"/>
            <person name="Cerqueira G."/>
            <person name="Feldgarden M."/>
            <person name="Courvalin P."/>
            <person name="Perichon B."/>
            <person name="Grillot-Courvalin C."/>
            <person name="Clermont D."/>
            <person name="Rocha E."/>
            <person name="Yoon E.-J."/>
            <person name="Nemec A."/>
            <person name="Walker B."/>
            <person name="Young S.K."/>
            <person name="Zeng Q."/>
            <person name="Gargeya S."/>
            <person name="Fitzgerald M."/>
            <person name="Haas B."/>
            <person name="Abouelleil A."/>
            <person name="Alvarado L."/>
            <person name="Arachchi H.M."/>
            <person name="Berlin A.M."/>
            <person name="Chapman S.B."/>
            <person name="Dewar J."/>
            <person name="Goldberg J."/>
            <person name="Griggs A."/>
            <person name="Gujja S."/>
            <person name="Hansen M."/>
            <person name="Howarth C."/>
            <person name="Imamovic A."/>
            <person name="Larimer J."/>
            <person name="McCowan C."/>
            <person name="Murphy C."/>
            <person name="Neiman D."/>
            <person name="Pearson M."/>
            <person name="Priest M."/>
            <person name="Roberts A."/>
            <person name="Saif S."/>
            <person name="Shea T."/>
            <person name="Sisk P."/>
            <person name="Sykes S."/>
            <person name="Wortman J."/>
            <person name="Nusbaum C."/>
            <person name="Birren B."/>
        </authorList>
    </citation>
    <scope>NUCLEOTIDE SEQUENCE [LARGE SCALE GENOMIC DNA]</scope>
    <source>
        <strain evidence="1 2">NIPH 2168</strain>
    </source>
</reference>
<evidence type="ECO:0000313" key="1">
    <source>
        <dbReference type="EMBL" id="ENX21786.1"/>
    </source>
</evidence>
<accession>N9PVR1</accession>
<gene>
    <name evidence="1" type="ORF">F892_01024</name>
</gene>
<dbReference type="Proteomes" id="UP000013173">
    <property type="component" value="Unassembled WGS sequence"/>
</dbReference>